<dbReference type="InterPro" id="IPR035979">
    <property type="entry name" value="RBD_domain_sf"/>
</dbReference>
<organism evidence="3 4">
    <name type="scientific">Trichoplax adhaerens</name>
    <name type="common">Trichoplax reptans</name>
    <dbReference type="NCBI Taxonomy" id="10228"/>
    <lineage>
        <taxon>Eukaryota</taxon>
        <taxon>Metazoa</taxon>
        <taxon>Placozoa</taxon>
        <taxon>Uniplacotomia</taxon>
        <taxon>Trichoplacea</taxon>
        <taxon>Trichoplacidae</taxon>
        <taxon>Trichoplax</taxon>
    </lineage>
</organism>
<dbReference type="EMBL" id="DS985241">
    <property type="protein sequence ID" value="EDV28849.1"/>
    <property type="molecule type" value="Genomic_DNA"/>
</dbReference>
<dbReference type="GO" id="GO:0003729">
    <property type="term" value="F:mRNA binding"/>
    <property type="evidence" value="ECO:0000318"/>
    <property type="project" value="GO_Central"/>
</dbReference>
<dbReference type="CTD" id="6750004"/>
<accession>B3RLU9</accession>
<keyword evidence="1" id="KW-0694">RNA-binding</keyword>
<name>B3RLU9_TRIAD</name>
<dbReference type="AlphaFoldDB" id="B3RLU9"/>
<dbReference type="InParanoid" id="B3RLU9"/>
<dbReference type="RefSeq" id="XP_002108051.1">
    <property type="nucleotide sequence ID" value="XM_002108015.1"/>
</dbReference>
<dbReference type="GO" id="GO:0000381">
    <property type="term" value="P:regulation of alternative mRNA splicing, via spliceosome"/>
    <property type="evidence" value="ECO:0000318"/>
    <property type="project" value="GO_Central"/>
</dbReference>
<dbReference type="Gene3D" id="3.30.70.330">
    <property type="match status" value="1"/>
</dbReference>
<evidence type="ECO:0000313" key="4">
    <source>
        <dbReference type="Proteomes" id="UP000009022"/>
    </source>
</evidence>
<keyword evidence="4" id="KW-1185">Reference proteome</keyword>
<dbReference type="HOGENOM" id="CLU_1263020_0_0_1"/>
<dbReference type="InterPro" id="IPR000504">
    <property type="entry name" value="RRM_dom"/>
</dbReference>
<dbReference type="STRING" id="10228.B3RLU9"/>
<evidence type="ECO:0000259" key="2">
    <source>
        <dbReference type="PROSITE" id="PS50102"/>
    </source>
</evidence>
<dbReference type="OrthoDB" id="1099063at2759"/>
<dbReference type="SUPFAM" id="SSF54928">
    <property type="entry name" value="RNA-binding domain, RBD"/>
    <property type="match status" value="1"/>
</dbReference>
<proteinExistence type="predicted"/>
<dbReference type="GO" id="GO:0016607">
    <property type="term" value="C:nuclear speck"/>
    <property type="evidence" value="ECO:0000318"/>
    <property type="project" value="GO_Central"/>
</dbReference>
<evidence type="ECO:0000313" key="3">
    <source>
        <dbReference type="EMBL" id="EDV28849.1"/>
    </source>
</evidence>
<evidence type="ECO:0000256" key="1">
    <source>
        <dbReference type="PROSITE-ProRule" id="PRU00176"/>
    </source>
</evidence>
<dbReference type="Proteomes" id="UP000009022">
    <property type="component" value="Unassembled WGS sequence"/>
</dbReference>
<feature type="domain" description="RRM" evidence="2">
    <location>
        <begin position="1"/>
        <end position="46"/>
    </location>
</feature>
<dbReference type="Pfam" id="PF00076">
    <property type="entry name" value="RRM_1"/>
    <property type="match status" value="1"/>
</dbReference>
<reference evidence="3 4" key="1">
    <citation type="journal article" date="2008" name="Nature">
        <title>The Trichoplax genome and the nature of placozoans.</title>
        <authorList>
            <person name="Srivastava M."/>
            <person name="Begovic E."/>
            <person name="Chapman J."/>
            <person name="Putnam N.H."/>
            <person name="Hellsten U."/>
            <person name="Kawashima T."/>
            <person name="Kuo A."/>
            <person name="Mitros T."/>
            <person name="Salamov A."/>
            <person name="Carpenter M.L."/>
            <person name="Signorovitch A.Y."/>
            <person name="Moreno M.A."/>
            <person name="Kamm K."/>
            <person name="Grimwood J."/>
            <person name="Schmutz J."/>
            <person name="Shapiro H."/>
            <person name="Grigoriev I.V."/>
            <person name="Buss L.W."/>
            <person name="Schierwater B."/>
            <person name="Dellaporta S.L."/>
            <person name="Rokhsar D.S."/>
        </authorList>
    </citation>
    <scope>NUCLEOTIDE SEQUENCE [LARGE SCALE GENOMIC DNA]</scope>
    <source>
        <strain evidence="3 4">Grell-BS-1999</strain>
    </source>
</reference>
<dbReference type="InterPro" id="IPR012677">
    <property type="entry name" value="Nucleotide-bd_a/b_plait_sf"/>
</dbReference>
<dbReference type="KEGG" id="tad:TRIADDRAFT_52131"/>
<protein>
    <recommendedName>
        <fullName evidence="2">RRM domain-containing protein</fullName>
    </recommendedName>
</protein>
<dbReference type="PROSITE" id="PS50102">
    <property type="entry name" value="RRM"/>
    <property type="match status" value="1"/>
</dbReference>
<gene>
    <name evidence="3" type="ORF">TRIADDRAFT_52131</name>
</gene>
<sequence>MDCDKGPGLAYGFVEYEDPRDAEDAMHYEHGRDVGGSRIVVEWTRSREVHIGVGLLHLLQGEDLVPDLALEIVEDHILDLDLEVLTVMTLGKRIVPEGTGDIPDRDLALVLIGIVEGKKVTEERDQEVREDLLRKILDLDLNPDQDLARNQSLDLDRLRRSDIQGRDLEAHLLARVQHHGNAAVEVCQRILDPIIKTSTCNNRTIWMTYEYTCSIPACR</sequence>
<dbReference type="GeneID" id="6750004"/>